<dbReference type="Gene3D" id="3.40.50.10860">
    <property type="entry name" value="Leucine Dehydrogenase, chain A, domain 1"/>
    <property type="match status" value="1"/>
</dbReference>
<evidence type="ECO:0000256" key="1">
    <source>
        <dbReference type="ARBA" id="ARBA00006382"/>
    </source>
</evidence>
<dbReference type="PROSITE" id="PS00074">
    <property type="entry name" value="GLFV_DEHYDROGENASE"/>
    <property type="match status" value="1"/>
</dbReference>
<name>A0A956M526_UNCEI</name>
<proteinExistence type="inferred from homology"/>
<sequence>MAVAKKAAQTAPKTSLYENVNLQFDRAAAALKVHPGLLQQIKCCNNVYTVQFPIRRGRDYVIVEGYRAEHSHHMKPVKGGIRYSEDVSRDEVMALAALMTYKCAIVDVPFGGSKGGVKINPRKFTVAELERVTRRYAHELIKKDFLGPHVNVPAPDMGT</sequence>
<dbReference type="SUPFAM" id="SSF53223">
    <property type="entry name" value="Aminoacid dehydrogenase-like, N-terminal domain"/>
    <property type="match status" value="1"/>
</dbReference>
<dbReference type="GO" id="GO:0004352">
    <property type="term" value="F:glutamate dehydrogenase (NAD+) activity"/>
    <property type="evidence" value="ECO:0007669"/>
    <property type="project" value="TreeGrafter"/>
</dbReference>
<organism evidence="4 5">
    <name type="scientific">Eiseniibacteriota bacterium</name>
    <dbReference type="NCBI Taxonomy" id="2212470"/>
    <lineage>
        <taxon>Bacteria</taxon>
        <taxon>Candidatus Eiseniibacteriota</taxon>
    </lineage>
</organism>
<dbReference type="PANTHER" id="PTHR11606:SF13">
    <property type="entry name" value="GLUTAMATE DEHYDROGENASE 1, MITOCHONDRIAL"/>
    <property type="match status" value="1"/>
</dbReference>
<dbReference type="GO" id="GO:0006538">
    <property type="term" value="P:L-glutamate catabolic process"/>
    <property type="evidence" value="ECO:0007669"/>
    <property type="project" value="TreeGrafter"/>
</dbReference>
<comment type="caution">
    <text evidence="4">The sequence shown here is derived from an EMBL/GenBank/DDBJ whole genome shotgun (WGS) entry which is preliminary data.</text>
</comment>
<protein>
    <submittedName>
        <fullName evidence="4">Glu/Leu/Phe/Val dehydrogenase</fullName>
    </submittedName>
</protein>
<keyword evidence="2" id="KW-0560">Oxidoreductase</keyword>
<dbReference type="InterPro" id="IPR046346">
    <property type="entry name" value="Aminoacid_DH-like_N_sf"/>
</dbReference>
<dbReference type="EMBL" id="JAGQHR010001019">
    <property type="protein sequence ID" value="MCA9730160.1"/>
    <property type="molecule type" value="Genomic_DNA"/>
</dbReference>
<gene>
    <name evidence="4" type="ORF">KC729_20920</name>
</gene>
<feature type="non-terminal residue" evidence="4">
    <location>
        <position position="159"/>
    </location>
</feature>
<evidence type="ECO:0000259" key="3">
    <source>
        <dbReference type="Pfam" id="PF02812"/>
    </source>
</evidence>
<dbReference type="Proteomes" id="UP000697710">
    <property type="component" value="Unassembled WGS sequence"/>
</dbReference>
<feature type="domain" description="Glutamate/phenylalanine/leucine/valine/L-tryptophan dehydrogenase dimerisation" evidence="3">
    <location>
        <begin position="46"/>
        <end position="159"/>
    </location>
</feature>
<dbReference type="Pfam" id="PF02812">
    <property type="entry name" value="ELFV_dehydrog_N"/>
    <property type="match status" value="1"/>
</dbReference>
<dbReference type="InterPro" id="IPR033524">
    <property type="entry name" value="Glu/Leu/Phe/Val_DH_AS"/>
</dbReference>
<accession>A0A956M526</accession>
<comment type="similarity">
    <text evidence="1">Belongs to the Glu/Leu/Phe/Val dehydrogenases family.</text>
</comment>
<evidence type="ECO:0000256" key="2">
    <source>
        <dbReference type="ARBA" id="ARBA00023002"/>
    </source>
</evidence>
<evidence type="ECO:0000313" key="5">
    <source>
        <dbReference type="Proteomes" id="UP000697710"/>
    </source>
</evidence>
<dbReference type="PANTHER" id="PTHR11606">
    <property type="entry name" value="GLUTAMATE DEHYDROGENASE"/>
    <property type="match status" value="1"/>
</dbReference>
<dbReference type="InterPro" id="IPR006097">
    <property type="entry name" value="Glu/Leu/Phe/Val/Trp_DH_dimer"/>
</dbReference>
<reference evidence="4" key="2">
    <citation type="journal article" date="2021" name="Microbiome">
        <title>Successional dynamics and alternative stable states in a saline activated sludge microbial community over 9 years.</title>
        <authorList>
            <person name="Wang Y."/>
            <person name="Ye J."/>
            <person name="Ju F."/>
            <person name="Liu L."/>
            <person name="Boyd J.A."/>
            <person name="Deng Y."/>
            <person name="Parks D.H."/>
            <person name="Jiang X."/>
            <person name="Yin X."/>
            <person name="Woodcroft B.J."/>
            <person name="Tyson G.W."/>
            <person name="Hugenholtz P."/>
            <person name="Polz M.F."/>
            <person name="Zhang T."/>
        </authorList>
    </citation>
    <scope>NUCLEOTIDE SEQUENCE</scope>
    <source>
        <strain evidence="4">HKST-UBA01</strain>
    </source>
</reference>
<dbReference type="AlphaFoldDB" id="A0A956M526"/>
<reference evidence="4" key="1">
    <citation type="submission" date="2020-04" db="EMBL/GenBank/DDBJ databases">
        <authorList>
            <person name="Zhang T."/>
        </authorList>
    </citation>
    <scope>NUCLEOTIDE SEQUENCE</scope>
    <source>
        <strain evidence="4">HKST-UBA01</strain>
    </source>
</reference>
<evidence type="ECO:0000313" key="4">
    <source>
        <dbReference type="EMBL" id="MCA9730160.1"/>
    </source>
</evidence>